<evidence type="ECO:0000313" key="2">
    <source>
        <dbReference type="EMBL" id="KAK0590970.1"/>
    </source>
</evidence>
<dbReference type="Proteomes" id="UP001168877">
    <property type="component" value="Unassembled WGS sequence"/>
</dbReference>
<keyword evidence="3" id="KW-1185">Reference proteome</keyword>
<keyword evidence="1" id="KW-0812">Transmembrane</keyword>
<proteinExistence type="predicted"/>
<name>A0AA39SJQ6_ACESA</name>
<reference evidence="2" key="2">
    <citation type="submission" date="2023-06" db="EMBL/GenBank/DDBJ databases">
        <authorList>
            <person name="Swenson N.G."/>
            <person name="Wegrzyn J.L."/>
            <person name="Mcevoy S.L."/>
        </authorList>
    </citation>
    <scope>NUCLEOTIDE SEQUENCE</scope>
    <source>
        <strain evidence="2">NS2018</strain>
        <tissue evidence="2">Leaf</tissue>
    </source>
</reference>
<organism evidence="2 3">
    <name type="scientific">Acer saccharum</name>
    <name type="common">Sugar maple</name>
    <dbReference type="NCBI Taxonomy" id="4024"/>
    <lineage>
        <taxon>Eukaryota</taxon>
        <taxon>Viridiplantae</taxon>
        <taxon>Streptophyta</taxon>
        <taxon>Embryophyta</taxon>
        <taxon>Tracheophyta</taxon>
        <taxon>Spermatophyta</taxon>
        <taxon>Magnoliopsida</taxon>
        <taxon>eudicotyledons</taxon>
        <taxon>Gunneridae</taxon>
        <taxon>Pentapetalae</taxon>
        <taxon>rosids</taxon>
        <taxon>malvids</taxon>
        <taxon>Sapindales</taxon>
        <taxon>Sapindaceae</taxon>
        <taxon>Hippocastanoideae</taxon>
        <taxon>Acereae</taxon>
        <taxon>Acer</taxon>
    </lineage>
</organism>
<feature type="transmembrane region" description="Helical" evidence="1">
    <location>
        <begin position="99"/>
        <end position="120"/>
    </location>
</feature>
<dbReference type="EMBL" id="JAUESC010000381">
    <property type="protein sequence ID" value="KAK0590970.1"/>
    <property type="molecule type" value="Genomic_DNA"/>
</dbReference>
<evidence type="ECO:0000313" key="3">
    <source>
        <dbReference type="Proteomes" id="UP001168877"/>
    </source>
</evidence>
<gene>
    <name evidence="2" type="ORF">LWI29_033846</name>
</gene>
<evidence type="ECO:0000256" key="1">
    <source>
        <dbReference type="SAM" id="Phobius"/>
    </source>
</evidence>
<reference evidence="2" key="1">
    <citation type="journal article" date="2022" name="Plant J.">
        <title>Strategies of tolerance reflected in two North American maple genomes.</title>
        <authorList>
            <person name="McEvoy S.L."/>
            <person name="Sezen U.U."/>
            <person name="Trouern-Trend A."/>
            <person name="McMahon S.M."/>
            <person name="Schaberg P.G."/>
            <person name="Yang J."/>
            <person name="Wegrzyn J.L."/>
            <person name="Swenson N.G."/>
        </authorList>
    </citation>
    <scope>NUCLEOTIDE SEQUENCE</scope>
    <source>
        <strain evidence="2">NS2018</strain>
    </source>
</reference>
<keyword evidence="1" id="KW-1133">Transmembrane helix</keyword>
<keyword evidence="1" id="KW-0472">Membrane</keyword>
<sequence>MENLGKSFHVMECRVMECHGTVMECNGMSCHGMSWYGHGMSWYGHGMSCNLRIWEDHGISFHVMENQGKSFHVMECRVMECNVMVRSWNVITAQLTMKAYSIALAAVVVVLLSLILSTCLNRAQAEGRTIPQLRSSSSVSTMASSYQAFKDLQADKNHPFKKVDSSFGRIPPSTWNPINNK</sequence>
<comment type="caution">
    <text evidence="2">The sequence shown here is derived from an EMBL/GenBank/DDBJ whole genome shotgun (WGS) entry which is preliminary data.</text>
</comment>
<protein>
    <submittedName>
        <fullName evidence="2">Uncharacterized protein</fullName>
    </submittedName>
</protein>
<dbReference type="AlphaFoldDB" id="A0AA39SJQ6"/>
<accession>A0AA39SJQ6</accession>